<dbReference type="Proteomes" id="UP000818603">
    <property type="component" value="Unassembled WGS sequence"/>
</dbReference>
<dbReference type="GO" id="GO:0009401">
    <property type="term" value="P:phosphoenolpyruvate-dependent sugar phosphotransferase system"/>
    <property type="evidence" value="ECO:0007669"/>
    <property type="project" value="UniProtKB-KW"/>
</dbReference>
<dbReference type="InterPro" id="IPR008731">
    <property type="entry name" value="PTS_EIN"/>
</dbReference>
<dbReference type="InterPro" id="IPR050499">
    <property type="entry name" value="PEP-utilizing_PTS_enzyme"/>
</dbReference>
<comment type="similarity">
    <text evidence="4">Belongs to the PEP-utilizing enzyme family.</text>
</comment>
<comment type="cofactor">
    <cofactor evidence="2">
        <name>Mg(2+)</name>
        <dbReference type="ChEBI" id="CHEBI:18420"/>
    </cofactor>
</comment>
<dbReference type="NCBIfam" id="TIGR00830">
    <property type="entry name" value="PTBA"/>
    <property type="match status" value="1"/>
</dbReference>
<dbReference type="InterPro" id="IPR036618">
    <property type="entry name" value="PtsI_HPr-bd_sf"/>
</dbReference>
<reference evidence="16" key="3">
    <citation type="submission" date="2020-09" db="EMBL/GenBank/DDBJ databases">
        <authorList>
            <person name="Sun Q."/>
            <person name="Zhou Y."/>
        </authorList>
    </citation>
    <scope>NUCLEOTIDE SEQUENCE</scope>
    <source>
        <strain evidence="16">CGMCC 1.14984</strain>
    </source>
</reference>
<evidence type="ECO:0000256" key="6">
    <source>
        <dbReference type="ARBA" id="ARBA00022448"/>
    </source>
</evidence>
<evidence type="ECO:0000313" key="16">
    <source>
        <dbReference type="EMBL" id="GGH92388.1"/>
    </source>
</evidence>
<keyword evidence="19" id="KW-1185">Reference proteome</keyword>
<dbReference type="GO" id="GO:0005737">
    <property type="term" value="C:cytoplasm"/>
    <property type="evidence" value="ECO:0007669"/>
    <property type="project" value="UniProtKB-SubCell"/>
</dbReference>
<evidence type="ECO:0000256" key="2">
    <source>
        <dbReference type="ARBA" id="ARBA00001946"/>
    </source>
</evidence>
<dbReference type="InterPro" id="IPR006318">
    <property type="entry name" value="PTS_EI-like"/>
</dbReference>
<evidence type="ECO:0000259" key="15">
    <source>
        <dbReference type="PROSITE" id="PS51350"/>
    </source>
</evidence>
<dbReference type="Gene3D" id="2.70.70.10">
    <property type="entry name" value="Glucose Permease (Domain IIA)"/>
    <property type="match status" value="1"/>
</dbReference>
<evidence type="ECO:0000256" key="5">
    <source>
        <dbReference type="ARBA" id="ARBA00012232"/>
    </source>
</evidence>
<dbReference type="Pfam" id="PF00358">
    <property type="entry name" value="PTS_EIIA_1"/>
    <property type="match status" value="1"/>
</dbReference>
<dbReference type="Pfam" id="PF00391">
    <property type="entry name" value="PEP-utilizers"/>
    <property type="match status" value="1"/>
</dbReference>
<keyword evidence="9 17" id="KW-0808">Transferase</keyword>
<dbReference type="GO" id="GO:0016301">
    <property type="term" value="F:kinase activity"/>
    <property type="evidence" value="ECO:0007669"/>
    <property type="project" value="UniProtKB-KW"/>
</dbReference>
<evidence type="ECO:0000256" key="4">
    <source>
        <dbReference type="ARBA" id="ARBA00007837"/>
    </source>
</evidence>
<evidence type="ECO:0000256" key="7">
    <source>
        <dbReference type="ARBA" id="ARBA00022490"/>
    </source>
</evidence>
<dbReference type="NCBIfam" id="TIGR01417">
    <property type="entry name" value="PTS_I_fam"/>
    <property type="match status" value="1"/>
</dbReference>
<accession>A0A8J3A163</accession>
<reference evidence="16" key="1">
    <citation type="journal article" date="2014" name="Int. J. Syst. Evol. Microbiol.">
        <title>Complete genome sequence of Corynebacterium casei LMG S-19264T (=DSM 44701T), isolated from a smear-ripened cheese.</title>
        <authorList>
            <consortium name="US DOE Joint Genome Institute (JGI-PGF)"/>
            <person name="Walter F."/>
            <person name="Albersmeier A."/>
            <person name="Kalinowski J."/>
            <person name="Ruckert C."/>
        </authorList>
    </citation>
    <scope>NUCLEOTIDE SEQUENCE</scope>
    <source>
        <strain evidence="16">CGMCC 1.14984</strain>
    </source>
</reference>
<dbReference type="EC" id="2.7.3.9" evidence="5"/>
<keyword evidence="11" id="KW-0479">Metal-binding</keyword>
<dbReference type="InterPro" id="IPR040442">
    <property type="entry name" value="Pyrv_kinase-like_dom_sf"/>
</dbReference>
<dbReference type="InterPro" id="IPR011055">
    <property type="entry name" value="Dup_hybrid_motif"/>
</dbReference>
<gene>
    <name evidence="17" type="primary">ptsP</name>
    <name evidence="17" type="ORF">FF098_000880</name>
    <name evidence="16" type="ORF">GCM10011355_01770</name>
</gene>
<dbReference type="CDD" id="cd00367">
    <property type="entry name" value="PTS-HPr_like"/>
    <property type="match status" value="1"/>
</dbReference>
<dbReference type="Pfam" id="PF00381">
    <property type="entry name" value="PTS-HPr"/>
    <property type="match status" value="1"/>
</dbReference>
<dbReference type="InterPro" id="IPR000032">
    <property type="entry name" value="HPr-like"/>
</dbReference>
<dbReference type="Pfam" id="PF05524">
    <property type="entry name" value="PEP-utilisers_N"/>
    <property type="match status" value="1"/>
</dbReference>
<dbReference type="GO" id="GO:0046872">
    <property type="term" value="F:metal ion binding"/>
    <property type="evidence" value="ECO:0007669"/>
    <property type="project" value="UniProtKB-KW"/>
</dbReference>
<sequence length="857" mass="89099">MDKVEAKGGEGLTVLSPVAGWFGPLEEAPDPVFAGGMMGPGGLIDPVAGELRAPCDGVILNLPGSLHALTLRADNGAEVLVHVGIETVGLQGKGFTAHVEEGSVVAAGDLLLSFDLDILADQATSLQTPVIVASEGYRVADLRQPGPVAIGEVLFRVVAVDAPDVVPSPDMVGGEGVTSEVRVLLGNGLHARPAARLADLAKQFDATGWLCLGGKRASARSPVAIMTLGVRHGDTLTVEASGEDAERLLTSLMQAITAGLGEEIVPVRSAAASKADASAQGVIKPIALDGSARLEGVTAAPGLVIGPVMRLDEAMGDFDEDGKGSQQEGTALSQALAVVKADIKRKLELAQGQAKSQQEEILRAHLVLLEDETLTGDAMQLIGQGKSAGFAWQRAIEQQISALKALDAPLLAERADDLADLERQVIARLNGEANEELSCEGAIIIARELYPSQFLRLAEVGAAGICLIGGGATSHVSILAAEKGMPALVAVSPGAMTIADGTPVILDADRGELHVAPAPEVVSETRKAVERRKQNYAAALAEAANPAHLQDGTAMEVFANLGGDQGAEQAVSNGAEGCGLLRTEFLYIGRATPPSREGQTAIYQAIADSLAGRPLVIRTLDIGGDKPAAFVHFDKEENPALGMRGIRLMQHRPDLFETQLRAILSVKTQSQISIMLPMVTSADEVIAVRAMLGRLGEEMGVSAGLPLGIMVETPASAVTAKTLAPHVDFFSIGTNDLSQYTLAMDRGNPQLAAKADSFHPAVLRLIAMTAEAGAGYGKWVGVCGSMASQPLAAPLLAGLGVTELSATASAVPMVKAVLRSVTMADCRKAAETAMEMESADAVRKHLMATWPHLQDWI</sequence>
<proteinExistence type="inferred from homology"/>
<dbReference type="PRINTS" id="PR01736">
    <property type="entry name" value="PHPHTRNFRASE"/>
</dbReference>
<dbReference type="InterPro" id="IPR001127">
    <property type="entry name" value="PTS_EIIA_1_perm"/>
</dbReference>
<dbReference type="SUPFAM" id="SSF52009">
    <property type="entry name" value="Phosphohistidine domain"/>
    <property type="match status" value="1"/>
</dbReference>
<dbReference type="PANTHER" id="PTHR46244">
    <property type="entry name" value="PHOSPHOENOLPYRUVATE-PROTEIN PHOSPHOTRANSFERASE"/>
    <property type="match status" value="1"/>
</dbReference>
<evidence type="ECO:0000256" key="1">
    <source>
        <dbReference type="ARBA" id="ARBA00000683"/>
    </source>
</evidence>
<name>A0A8J3A163_9PROT</name>
<evidence type="ECO:0000256" key="8">
    <source>
        <dbReference type="ARBA" id="ARBA00022597"/>
    </source>
</evidence>
<dbReference type="EMBL" id="BMGZ01000001">
    <property type="protein sequence ID" value="GGH92388.1"/>
    <property type="molecule type" value="Genomic_DNA"/>
</dbReference>
<dbReference type="PROSITE" id="PS51093">
    <property type="entry name" value="PTS_EIIA_TYPE_1"/>
    <property type="match status" value="1"/>
</dbReference>
<keyword evidence="13" id="KW-0460">Magnesium</keyword>
<dbReference type="Gene3D" id="3.20.20.60">
    <property type="entry name" value="Phosphoenolpyruvate-binding domains"/>
    <property type="match status" value="1"/>
</dbReference>
<dbReference type="RefSeq" id="WP_155136023.1">
    <property type="nucleotide sequence ID" value="NZ_BMGZ01000001.1"/>
</dbReference>
<comment type="catalytic activity">
    <reaction evidence="1">
        <text>L-histidyl-[protein] + phosphoenolpyruvate = N(pros)-phospho-L-histidyl-[protein] + pyruvate</text>
        <dbReference type="Rhea" id="RHEA:23880"/>
        <dbReference type="Rhea" id="RHEA-COMP:9745"/>
        <dbReference type="Rhea" id="RHEA-COMP:9746"/>
        <dbReference type="ChEBI" id="CHEBI:15361"/>
        <dbReference type="ChEBI" id="CHEBI:29979"/>
        <dbReference type="ChEBI" id="CHEBI:58702"/>
        <dbReference type="ChEBI" id="CHEBI:64837"/>
        <dbReference type="EC" id="2.7.3.9"/>
    </reaction>
</comment>
<evidence type="ECO:0000313" key="18">
    <source>
        <dbReference type="Proteomes" id="UP000621856"/>
    </source>
</evidence>
<dbReference type="Gene3D" id="3.30.1340.10">
    <property type="entry name" value="HPr-like"/>
    <property type="match status" value="1"/>
</dbReference>
<dbReference type="PRINTS" id="PR00107">
    <property type="entry name" value="PHOSPHOCPHPR"/>
</dbReference>
<feature type="domain" description="PTS EIIA type-1" evidence="14">
    <location>
        <begin position="30"/>
        <end position="134"/>
    </location>
</feature>
<dbReference type="SUPFAM" id="SSF51621">
    <property type="entry name" value="Phosphoenolpyruvate/pyruvate domain"/>
    <property type="match status" value="1"/>
</dbReference>
<evidence type="ECO:0000256" key="11">
    <source>
        <dbReference type="ARBA" id="ARBA00022723"/>
    </source>
</evidence>
<evidence type="ECO:0000313" key="17">
    <source>
        <dbReference type="EMBL" id="NHK26456.1"/>
    </source>
</evidence>
<evidence type="ECO:0000256" key="13">
    <source>
        <dbReference type="ARBA" id="ARBA00022842"/>
    </source>
</evidence>
<evidence type="ECO:0000256" key="9">
    <source>
        <dbReference type="ARBA" id="ARBA00022679"/>
    </source>
</evidence>
<dbReference type="NCBIfam" id="TIGR01003">
    <property type="entry name" value="PTS_HPr_family"/>
    <property type="match status" value="1"/>
</dbReference>
<dbReference type="InterPro" id="IPR035895">
    <property type="entry name" value="HPr-like_sf"/>
</dbReference>
<evidence type="ECO:0000259" key="14">
    <source>
        <dbReference type="PROSITE" id="PS51093"/>
    </source>
</evidence>
<comment type="caution">
    <text evidence="16">The sequence shown here is derived from an EMBL/GenBank/DDBJ whole genome shotgun (WGS) entry which is preliminary data.</text>
</comment>
<organism evidence="16 18">
    <name type="scientific">Aquisalinus luteolus</name>
    <dbReference type="NCBI Taxonomy" id="1566827"/>
    <lineage>
        <taxon>Bacteria</taxon>
        <taxon>Pseudomonadati</taxon>
        <taxon>Pseudomonadota</taxon>
        <taxon>Alphaproteobacteria</taxon>
        <taxon>Parvularculales</taxon>
        <taxon>Parvularculaceae</taxon>
        <taxon>Aquisalinus</taxon>
    </lineage>
</organism>
<dbReference type="InterPro" id="IPR015813">
    <property type="entry name" value="Pyrv/PenolPyrv_kinase-like_dom"/>
</dbReference>
<evidence type="ECO:0000256" key="12">
    <source>
        <dbReference type="ARBA" id="ARBA00022777"/>
    </source>
</evidence>
<dbReference type="SUPFAM" id="SSF51261">
    <property type="entry name" value="Duplicated hybrid motif"/>
    <property type="match status" value="1"/>
</dbReference>
<feature type="domain" description="HPr" evidence="15">
    <location>
        <begin position="176"/>
        <end position="263"/>
    </location>
</feature>
<dbReference type="InterPro" id="IPR001020">
    <property type="entry name" value="PTS_HPr_His_P_site"/>
</dbReference>
<keyword evidence="12" id="KW-0418">Kinase</keyword>
<dbReference type="GO" id="GO:0008965">
    <property type="term" value="F:phosphoenolpyruvate-protein phosphotransferase activity"/>
    <property type="evidence" value="ECO:0007669"/>
    <property type="project" value="UniProtKB-EC"/>
</dbReference>
<keyword evidence="8" id="KW-0762">Sugar transport</keyword>
<keyword evidence="6" id="KW-0813">Transport</keyword>
<dbReference type="InterPro" id="IPR023151">
    <property type="entry name" value="PEP_util_CS"/>
</dbReference>
<dbReference type="Pfam" id="PF02896">
    <property type="entry name" value="PEP-utilizers_C"/>
    <property type="match status" value="1"/>
</dbReference>
<dbReference type="EMBL" id="VCJR02000001">
    <property type="protein sequence ID" value="NHK26456.1"/>
    <property type="molecule type" value="Genomic_DNA"/>
</dbReference>
<dbReference type="PANTHER" id="PTHR46244:SF6">
    <property type="entry name" value="PHOSPHOENOLPYRUVATE-PROTEIN PHOSPHOTRANSFERASE"/>
    <property type="match status" value="1"/>
</dbReference>
<protein>
    <recommendedName>
        <fullName evidence="5">phosphoenolpyruvate--protein phosphotransferase</fullName>
        <ecNumber evidence="5">2.7.3.9</ecNumber>
    </recommendedName>
</protein>
<evidence type="ECO:0000313" key="19">
    <source>
        <dbReference type="Proteomes" id="UP000818603"/>
    </source>
</evidence>
<dbReference type="InterPro" id="IPR000121">
    <property type="entry name" value="PEP_util_C"/>
</dbReference>
<dbReference type="PROSITE" id="PS00369">
    <property type="entry name" value="PTS_HPR_HIS"/>
    <property type="match status" value="1"/>
</dbReference>
<evidence type="ECO:0000256" key="3">
    <source>
        <dbReference type="ARBA" id="ARBA00004496"/>
    </source>
</evidence>
<dbReference type="Gene3D" id="1.10.274.10">
    <property type="entry name" value="PtsI, HPr-binding domain"/>
    <property type="match status" value="1"/>
</dbReference>
<evidence type="ECO:0000256" key="10">
    <source>
        <dbReference type="ARBA" id="ARBA00022683"/>
    </source>
</evidence>
<keyword evidence="10" id="KW-0598">Phosphotransferase system</keyword>
<dbReference type="InterPro" id="IPR008279">
    <property type="entry name" value="PEP-util_enz_mobile_dom"/>
</dbReference>
<dbReference type="Gene3D" id="3.50.30.10">
    <property type="entry name" value="Phosphohistidine domain"/>
    <property type="match status" value="1"/>
</dbReference>
<reference evidence="17 19" key="2">
    <citation type="submission" date="2020-02" db="EMBL/GenBank/DDBJ databases">
        <title>Genome sequence of Parvularcula flava strain NH6-79.</title>
        <authorList>
            <person name="Abdul Karim M.H."/>
            <person name="Lam M.Q."/>
            <person name="Chen S.J."/>
            <person name="Yahya A."/>
            <person name="Shahir S."/>
            <person name="Shamsir M.S."/>
            <person name="Chong C.S."/>
        </authorList>
    </citation>
    <scope>NUCLEOTIDE SEQUENCE [LARGE SCALE GENOMIC DNA]</scope>
    <source>
        <strain evidence="17 19">NH6-79</strain>
    </source>
</reference>
<dbReference type="InterPro" id="IPR036637">
    <property type="entry name" value="Phosphohistidine_dom_sf"/>
</dbReference>
<dbReference type="AlphaFoldDB" id="A0A8J3A163"/>
<dbReference type="SUPFAM" id="SSF47831">
    <property type="entry name" value="Enzyme I of the PEP:sugar phosphotransferase system HPr-binding (sub)domain"/>
    <property type="match status" value="1"/>
</dbReference>
<dbReference type="SUPFAM" id="SSF55594">
    <property type="entry name" value="HPr-like"/>
    <property type="match status" value="1"/>
</dbReference>
<dbReference type="PROSITE" id="PS00371">
    <property type="entry name" value="PTS_EIIA_TYPE_1_HIS"/>
    <property type="match status" value="1"/>
</dbReference>
<dbReference type="PROSITE" id="PS51350">
    <property type="entry name" value="PTS_HPR_DOM"/>
    <property type="match status" value="1"/>
</dbReference>
<dbReference type="PROSITE" id="PS00742">
    <property type="entry name" value="PEP_ENZYMES_2"/>
    <property type="match status" value="1"/>
</dbReference>
<keyword evidence="7" id="KW-0963">Cytoplasm</keyword>
<comment type="subcellular location">
    <subcellularLocation>
        <location evidence="3">Cytoplasm</location>
    </subcellularLocation>
</comment>
<dbReference type="Proteomes" id="UP000621856">
    <property type="component" value="Unassembled WGS sequence"/>
</dbReference>